<feature type="domain" description="ABC transporter" evidence="5">
    <location>
        <begin position="11"/>
        <end position="244"/>
    </location>
</feature>
<proteinExistence type="inferred from homology"/>
<dbReference type="PANTHER" id="PTHR42798:SF7">
    <property type="entry name" value="ALPHA-D-RIBOSE 1-METHYLPHOSPHONATE 5-TRIPHOSPHATE SYNTHASE SUBUNIT PHNL"/>
    <property type="match status" value="1"/>
</dbReference>
<reference evidence="6 7" key="1">
    <citation type="submission" date="2016-12" db="EMBL/GenBank/DDBJ databases">
        <title>Diversity of luminous bacteria.</title>
        <authorList>
            <person name="Yoshizawa S."/>
            <person name="Kogure K."/>
        </authorList>
    </citation>
    <scope>NUCLEOTIDE SEQUENCE [LARGE SCALE GENOMIC DNA]</scope>
    <source>
        <strain evidence="6 7">SA4-48</strain>
    </source>
</reference>
<protein>
    <recommendedName>
        <fullName evidence="5">ABC transporter domain-containing protein</fullName>
    </recommendedName>
</protein>
<dbReference type="Gene3D" id="3.40.50.300">
    <property type="entry name" value="P-loop containing nucleotide triphosphate hydrolases"/>
    <property type="match status" value="1"/>
</dbReference>
<sequence>MSNSAKLEEIIQFSNVRFSYDRGQTLVLDIPKWQVHRGQHTFISGVSGSGKSTLLNLLSGITAPDSGELLVLGQRLNDLSARALDRFRAQKVGVIFQQLNLIPYLSVLDNILLAAYFANKTQKSKLKTDLQHKIQQLIEKLNLPISILSRQASELSVGQQQRVAIVRAMINEPEILIADEPTSALDQQSKSAFLKLLFELVKTTNCTLLFVSHDQSLVEQFDSVVEMSTLNQIAEQAENGALNVY</sequence>
<organism evidence="6 7">
    <name type="scientific">Psychrosphaera saromensis</name>
    <dbReference type="NCBI Taxonomy" id="716813"/>
    <lineage>
        <taxon>Bacteria</taxon>
        <taxon>Pseudomonadati</taxon>
        <taxon>Pseudomonadota</taxon>
        <taxon>Gammaproteobacteria</taxon>
        <taxon>Alteromonadales</taxon>
        <taxon>Pseudoalteromonadaceae</taxon>
        <taxon>Psychrosphaera</taxon>
    </lineage>
</organism>
<dbReference type="CDD" id="cd03255">
    <property type="entry name" value="ABC_MJ0796_LolCDE_FtsE"/>
    <property type="match status" value="1"/>
</dbReference>
<evidence type="ECO:0000256" key="1">
    <source>
        <dbReference type="ARBA" id="ARBA00005417"/>
    </source>
</evidence>
<evidence type="ECO:0000256" key="2">
    <source>
        <dbReference type="ARBA" id="ARBA00022448"/>
    </source>
</evidence>
<dbReference type="InterPro" id="IPR017911">
    <property type="entry name" value="MacB-like_ATP-bd"/>
</dbReference>
<accession>A0A2S7UYW1</accession>
<dbReference type="InterPro" id="IPR017871">
    <property type="entry name" value="ABC_transporter-like_CS"/>
</dbReference>
<gene>
    <name evidence="6" type="ORF">BTO11_06925</name>
</gene>
<keyword evidence="2" id="KW-0813">Transport</keyword>
<dbReference type="InterPro" id="IPR003439">
    <property type="entry name" value="ABC_transporter-like_ATP-bd"/>
</dbReference>
<dbReference type="AlphaFoldDB" id="A0A2S7UYW1"/>
<comment type="similarity">
    <text evidence="1">Belongs to the ABC transporter superfamily.</text>
</comment>
<evidence type="ECO:0000256" key="4">
    <source>
        <dbReference type="ARBA" id="ARBA00022840"/>
    </source>
</evidence>
<dbReference type="PROSITE" id="PS50893">
    <property type="entry name" value="ABC_TRANSPORTER_2"/>
    <property type="match status" value="1"/>
</dbReference>
<dbReference type="EMBL" id="MSCH01000003">
    <property type="protein sequence ID" value="PQJ55186.1"/>
    <property type="molecule type" value="Genomic_DNA"/>
</dbReference>
<evidence type="ECO:0000259" key="5">
    <source>
        <dbReference type="PROSITE" id="PS50893"/>
    </source>
</evidence>
<keyword evidence="4" id="KW-0067">ATP-binding</keyword>
<name>A0A2S7UYW1_9GAMM</name>
<dbReference type="PROSITE" id="PS00211">
    <property type="entry name" value="ABC_TRANSPORTER_1"/>
    <property type="match status" value="1"/>
</dbReference>
<evidence type="ECO:0000313" key="7">
    <source>
        <dbReference type="Proteomes" id="UP000239007"/>
    </source>
</evidence>
<dbReference type="GO" id="GO:0005524">
    <property type="term" value="F:ATP binding"/>
    <property type="evidence" value="ECO:0007669"/>
    <property type="project" value="UniProtKB-KW"/>
</dbReference>
<dbReference type="Proteomes" id="UP000239007">
    <property type="component" value="Unassembled WGS sequence"/>
</dbReference>
<dbReference type="GO" id="GO:0016887">
    <property type="term" value="F:ATP hydrolysis activity"/>
    <property type="evidence" value="ECO:0007669"/>
    <property type="project" value="InterPro"/>
</dbReference>
<dbReference type="SMART" id="SM00382">
    <property type="entry name" value="AAA"/>
    <property type="match status" value="1"/>
</dbReference>
<evidence type="ECO:0000313" key="6">
    <source>
        <dbReference type="EMBL" id="PQJ55186.1"/>
    </source>
</evidence>
<keyword evidence="3" id="KW-0547">Nucleotide-binding</keyword>
<comment type="caution">
    <text evidence="6">The sequence shown here is derived from an EMBL/GenBank/DDBJ whole genome shotgun (WGS) entry which is preliminary data.</text>
</comment>
<evidence type="ECO:0000256" key="3">
    <source>
        <dbReference type="ARBA" id="ARBA00022741"/>
    </source>
</evidence>
<dbReference type="SUPFAM" id="SSF52540">
    <property type="entry name" value="P-loop containing nucleoside triphosphate hydrolases"/>
    <property type="match status" value="1"/>
</dbReference>
<dbReference type="InterPro" id="IPR003593">
    <property type="entry name" value="AAA+_ATPase"/>
</dbReference>
<keyword evidence="7" id="KW-1185">Reference proteome</keyword>
<dbReference type="PANTHER" id="PTHR42798">
    <property type="entry name" value="LIPOPROTEIN-RELEASING SYSTEM ATP-BINDING PROTEIN LOLD"/>
    <property type="match status" value="1"/>
</dbReference>
<dbReference type="InterPro" id="IPR027417">
    <property type="entry name" value="P-loop_NTPase"/>
</dbReference>
<dbReference type="Pfam" id="PF00005">
    <property type="entry name" value="ABC_tran"/>
    <property type="match status" value="1"/>
</dbReference>